<dbReference type="GO" id="GO:0070189">
    <property type="term" value="P:kynurenine metabolic process"/>
    <property type="evidence" value="ECO:0007669"/>
    <property type="project" value="TreeGrafter"/>
</dbReference>
<evidence type="ECO:0000259" key="7">
    <source>
        <dbReference type="Pfam" id="PF01494"/>
    </source>
</evidence>
<dbReference type="InterPro" id="IPR002938">
    <property type="entry name" value="FAD-bd"/>
</dbReference>
<reference evidence="8" key="1">
    <citation type="submission" date="2018-05" db="EMBL/GenBank/DDBJ databases">
        <authorList>
            <person name="Lanie J.A."/>
            <person name="Ng W.-L."/>
            <person name="Kazmierczak K.M."/>
            <person name="Andrzejewski T.M."/>
            <person name="Davidsen T.M."/>
            <person name="Wayne K.J."/>
            <person name="Tettelin H."/>
            <person name="Glass J.I."/>
            <person name="Rusch D."/>
            <person name="Podicherti R."/>
            <person name="Tsui H.-C.T."/>
            <person name="Winkler M.E."/>
        </authorList>
    </citation>
    <scope>NUCLEOTIDE SEQUENCE</scope>
</reference>
<dbReference type="PANTHER" id="PTHR46028:SF2">
    <property type="entry name" value="KYNURENINE 3-MONOOXYGENASE"/>
    <property type="match status" value="1"/>
</dbReference>
<dbReference type="PRINTS" id="PR00420">
    <property type="entry name" value="RNGMNOXGNASE"/>
</dbReference>
<organism evidence="8">
    <name type="scientific">marine metagenome</name>
    <dbReference type="NCBI Taxonomy" id="408172"/>
    <lineage>
        <taxon>unclassified sequences</taxon>
        <taxon>metagenomes</taxon>
        <taxon>ecological metagenomes</taxon>
    </lineage>
</organism>
<keyword evidence="2" id="KW-0285">Flavoprotein</keyword>
<keyword evidence="5" id="KW-0560">Oxidoreductase</keyword>
<dbReference type="InterPro" id="IPR036188">
    <property type="entry name" value="FAD/NAD-bd_sf"/>
</dbReference>
<evidence type="ECO:0000256" key="4">
    <source>
        <dbReference type="ARBA" id="ARBA00022857"/>
    </source>
</evidence>
<dbReference type="EMBL" id="UINC01135969">
    <property type="protein sequence ID" value="SVD20445.1"/>
    <property type="molecule type" value="Genomic_DNA"/>
</dbReference>
<evidence type="ECO:0000256" key="1">
    <source>
        <dbReference type="ARBA" id="ARBA00001974"/>
    </source>
</evidence>
<evidence type="ECO:0000256" key="6">
    <source>
        <dbReference type="ARBA" id="ARBA00023033"/>
    </source>
</evidence>
<evidence type="ECO:0000256" key="5">
    <source>
        <dbReference type="ARBA" id="ARBA00023002"/>
    </source>
</evidence>
<dbReference type="GO" id="GO:0071949">
    <property type="term" value="F:FAD binding"/>
    <property type="evidence" value="ECO:0007669"/>
    <property type="project" value="InterPro"/>
</dbReference>
<sequence>EMIKKKKHEYSIEYIDHNYKELLIPSGEYGKHLLDKNALHIWPRGEFMLIALANLDGSFTCTIFAPNKGKNSFEELQNKNSVQSYFTELFPDFVPLIPNLYDQWRTNPTSSLAIIKTYPWNVKEKVLLVGDSAHATVPFYGQGMNAGFEDCRILDELLNSSNENWKNSFNEYSKIRKPNGDGIQDLSMQNFIVMRDKTADSKFLLQKVIEKKFANLYPEKWTPLYSMVSFTNIPYSLAWEIGIKQENLMKKIMKITNIEKIWDRKEIMQKMYDLS</sequence>
<dbReference type="SUPFAM" id="SSF51905">
    <property type="entry name" value="FAD/NAD(P)-binding domain"/>
    <property type="match status" value="1"/>
</dbReference>
<feature type="domain" description="FAD-binding" evidence="7">
    <location>
        <begin position="123"/>
        <end position="160"/>
    </location>
</feature>
<keyword evidence="4" id="KW-0521">NADP</keyword>
<proteinExistence type="predicted"/>
<comment type="cofactor">
    <cofactor evidence="1">
        <name>FAD</name>
        <dbReference type="ChEBI" id="CHEBI:57692"/>
    </cofactor>
</comment>
<evidence type="ECO:0000313" key="8">
    <source>
        <dbReference type="EMBL" id="SVD20445.1"/>
    </source>
</evidence>
<keyword evidence="3" id="KW-0274">FAD</keyword>
<protein>
    <recommendedName>
        <fullName evidence="7">FAD-binding domain-containing protein</fullName>
    </recommendedName>
</protein>
<accession>A0A382TFA5</accession>
<dbReference type="Pfam" id="PF01494">
    <property type="entry name" value="FAD_binding_3"/>
    <property type="match status" value="1"/>
</dbReference>
<name>A0A382TFA5_9ZZZZ</name>
<dbReference type="Gene3D" id="3.50.50.60">
    <property type="entry name" value="FAD/NAD(P)-binding domain"/>
    <property type="match status" value="1"/>
</dbReference>
<dbReference type="GO" id="GO:0004502">
    <property type="term" value="F:kynurenine 3-monooxygenase activity"/>
    <property type="evidence" value="ECO:0007669"/>
    <property type="project" value="TreeGrafter"/>
</dbReference>
<evidence type="ECO:0000256" key="2">
    <source>
        <dbReference type="ARBA" id="ARBA00022630"/>
    </source>
</evidence>
<dbReference type="PANTHER" id="PTHR46028">
    <property type="entry name" value="KYNURENINE 3-MONOOXYGENASE"/>
    <property type="match status" value="1"/>
</dbReference>
<dbReference type="GO" id="GO:0005741">
    <property type="term" value="C:mitochondrial outer membrane"/>
    <property type="evidence" value="ECO:0007669"/>
    <property type="project" value="TreeGrafter"/>
</dbReference>
<keyword evidence="6" id="KW-0503">Monooxygenase</keyword>
<feature type="non-terminal residue" evidence="8">
    <location>
        <position position="1"/>
    </location>
</feature>
<dbReference type="AlphaFoldDB" id="A0A382TFA5"/>
<gene>
    <name evidence="8" type="ORF">METZ01_LOCUS373299</name>
</gene>
<evidence type="ECO:0000256" key="3">
    <source>
        <dbReference type="ARBA" id="ARBA00022827"/>
    </source>
</evidence>